<sequence>MIQNKTVVYPNILSGILLVCMFGDNGIWQPFFFSAYNSQTYIIMNKNNQITLSKSSSTSEIKAYFQKVLQLSQLEESFPINLDEVWMLVYSGKNEAVRSLRVNFIENIDYQVFSKNAENSKGGRPTTFYLLSVSCLEYFIARKIRPVFEVYRKVFHKAAKQPKAIKPRYEDYDKTIRRAYEMYQDSILRHLRENEFFTDNNAVILHQWDENYSYKWNICQMITSYHDNSMKTFKAVNRMLLAELENRRLNDLLKKQHLACKKYAREMFLLFEREG</sequence>
<dbReference type="Proteomes" id="UP000247973">
    <property type="component" value="Unassembled WGS sequence"/>
</dbReference>
<protein>
    <submittedName>
        <fullName evidence="1">Uncharacterized protein</fullName>
    </submittedName>
</protein>
<dbReference type="EMBL" id="QICL01000025">
    <property type="protein sequence ID" value="PXV61183.1"/>
    <property type="molecule type" value="Genomic_DNA"/>
</dbReference>
<reference evidence="1 2" key="1">
    <citation type="submission" date="2018-03" db="EMBL/GenBank/DDBJ databases">
        <title>Genomic Encyclopedia of Archaeal and Bacterial Type Strains, Phase II (KMG-II): from individual species to whole genera.</title>
        <authorList>
            <person name="Goeker M."/>
        </authorList>
    </citation>
    <scope>NUCLEOTIDE SEQUENCE [LARGE SCALE GENOMIC DNA]</scope>
    <source>
        <strain evidence="1 2">DSM 100214</strain>
    </source>
</reference>
<evidence type="ECO:0000313" key="1">
    <source>
        <dbReference type="EMBL" id="PXV61183.1"/>
    </source>
</evidence>
<keyword evidence="2" id="KW-1185">Reference proteome</keyword>
<organism evidence="1 2">
    <name type="scientific">Dysgonomonas alginatilytica</name>
    <dbReference type="NCBI Taxonomy" id="1605892"/>
    <lineage>
        <taxon>Bacteria</taxon>
        <taxon>Pseudomonadati</taxon>
        <taxon>Bacteroidota</taxon>
        <taxon>Bacteroidia</taxon>
        <taxon>Bacteroidales</taxon>
        <taxon>Dysgonomonadaceae</taxon>
        <taxon>Dysgonomonas</taxon>
    </lineage>
</organism>
<accession>A0A2V3PMG3</accession>
<name>A0A2V3PMG3_9BACT</name>
<dbReference type="AlphaFoldDB" id="A0A2V3PMG3"/>
<proteinExistence type="predicted"/>
<evidence type="ECO:0000313" key="2">
    <source>
        <dbReference type="Proteomes" id="UP000247973"/>
    </source>
</evidence>
<gene>
    <name evidence="1" type="ORF">CLV62_12516</name>
</gene>
<comment type="caution">
    <text evidence="1">The sequence shown here is derived from an EMBL/GenBank/DDBJ whole genome shotgun (WGS) entry which is preliminary data.</text>
</comment>